<name>A0A6P3Y8M6_DINQU</name>
<evidence type="ECO:0000256" key="4">
    <source>
        <dbReference type="ARBA" id="ARBA00014813"/>
    </source>
</evidence>
<evidence type="ECO:0000256" key="6">
    <source>
        <dbReference type="ARBA" id="ARBA00022846"/>
    </source>
</evidence>
<comment type="function">
    <text evidence="13">Microtubule inner protein (MIP) part of the dynein-decorated doublet microtubules (DMTs) in cilia axoneme, which is required for motile cilia beating. May play a role in the control of meiotic division and germ cell differentiation through regulation of pairing and recombination during meiosis. Required for sperm flagella assembly. May play a role in the assembly and function of the outer dynein arm-docking complex (ODA-DC). ODA-DC mediates outer dynein arms (ODA) binding onto the axonemal doublet microtubules.</text>
</comment>
<feature type="region of interest" description="Disordered" evidence="15">
    <location>
        <begin position="390"/>
        <end position="422"/>
    </location>
</feature>
<keyword evidence="10" id="KW-0539">Nucleus</keyword>
<sequence>MEEGASSRGDAPGDASYVARFRRSCRNRRSHDEVAELAAELQRAYAAKELRAQLEEKQCRRQAELMQERECAELARRQREASEEEDLRRRADILRRSEEYKRQLDEQLTRKEEERRVLAEEAREYRRTLEELDHAQEERERSRALEKKCELVEKTRRERLILEETKEARRQEERLAEERQRRQELEYLKEMDERSEEVKRLQREQIERREGVLLEATRMILDAEARKREREERLFDLVLEEIRCELVIREREQAARRRRMRRELAAGLEEQIVLTEQCKRRFAEEDRAWAEDVMRKIMEDERLARCTAEARRRMRVQYRQDLENLIAQRRRIREQEIAKMEESIREEQRLALLEAECAKEQRRRLLTVHAADIAPFVNRAALTAEERRILDESSKENPDSGNVVDAAGEGNLRTDDEGMRRT</sequence>
<protein>
    <recommendedName>
        <fullName evidence="4">Meiosis-specific nuclear structural protein 1</fullName>
    </recommendedName>
</protein>
<gene>
    <name evidence="18" type="primary">LOC106751121</name>
</gene>
<comment type="similarity">
    <text evidence="3">Belongs to the MNS1 family.</text>
</comment>
<keyword evidence="9" id="KW-0206">Cytoskeleton</keyword>
<evidence type="ECO:0000256" key="11">
    <source>
        <dbReference type="ARBA" id="ARBA00023254"/>
    </source>
</evidence>
<accession>A0A6P3Y8M6</accession>
<evidence type="ECO:0000256" key="9">
    <source>
        <dbReference type="ARBA" id="ARBA00023212"/>
    </source>
</evidence>
<evidence type="ECO:0000256" key="14">
    <source>
        <dbReference type="SAM" id="Coils"/>
    </source>
</evidence>
<keyword evidence="8" id="KW-0969">Cilium</keyword>
<dbReference type="AlphaFoldDB" id="A0A6P3Y8M6"/>
<dbReference type="PANTHER" id="PTHR19265">
    <property type="entry name" value="MEIOSIS-SPECIFIC NUCLEAR STRUCTURAL PROTEIN 1"/>
    <property type="match status" value="1"/>
</dbReference>
<evidence type="ECO:0000256" key="12">
    <source>
        <dbReference type="ARBA" id="ARBA00023273"/>
    </source>
</evidence>
<dbReference type="PANTHER" id="PTHR19265:SF0">
    <property type="entry name" value="MEIOSIS-SPECIFIC NUCLEAR STRUCTURAL PROTEIN 1"/>
    <property type="match status" value="1"/>
</dbReference>
<feature type="domain" description="Trichohyalin-plectin-homology" evidence="16">
    <location>
        <begin position="28"/>
        <end position="377"/>
    </location>
</feature>
<dbReference type="OrthoDB" id="197839at2759"/>
<evidence type="ECO:0000256" key="13">
    <source>
        <dbReference type="ARBA" id="ARBA00046114"/>
    </source>
</evidence>
<evidence type="ECO:0000259" key="16">
    <source>
        <dbReference type="Pfam" id="PF13868"/>
    </source>
</evidence>
<keyword evidence="6" id="KW-0282">Flagellum</keyword>
<evidence type="ECO:0000313" key="17">
    <source>
        <dbReference type="Proteomes" id="UP000515204"/>
    </source>
</evidence>
<dbReference type="GeneID" id="106751121"/>
<evidence type="ECO:0000256" key="15">
    <source>
        <dbReference type="SAM" id="MobiDB-lite"/>
    </source>
</evidence>
<evidence type="ECO:0000313" key="18">
    <source>
        <dbReference type="RefSeq" id="XP_014487396.1"/>
    </source>
</evidence>
<dbReference type="GO" id="GO:0051321">
    <property type="term" value="P:meiotic cell cycle"/>
    <property type="evidence" value="ECO:0007669"/>
    <property type="project" value="UniProtKB-KW"/>
</dbReference>
<dbReference type="RefSeq" id="XP_014487396.1">
    <property type="nucleotide sequence ID" value="XM_014631910.1"/>
</dbReference>
<proteinExistence type="inferred from homology"/>
<evidence type="ECO:0000256" key="8">
    <source>
        <dbReference type="ARBA" id="ARBA00023069"/>
    </source>
</evidence>
<organism evidence="17 18">
    <name type="scientific">Dinoponera quadriceps</name>
    <name type="common">South American ant</name>
    <dbReference type="NCBI Taxonomy" id="609295"/>
    <lineage>
        <taxon>Eukaryota</taxon>
        <taxon>Metazoa</taxon>
        <taxon>Ecdysozoa</taxon>
        <taxon>Arthropoda</taxon>
        <taxon>Hexapoda</taxon>
        <taxon>Insecta</taxon>
        <taxon>Pterygota</taxon>
        <taxon>Neoptera</taxon>
        <taxon>Endopterygota</taxon>
        <taxon>Hymenoptera</taxon>
        <taxon>Apocrita</taxon>
        <taxon>Aculeata</taxon>
        <taxon>Formicoidea</taxon>
        <taxon>Formicidae</taxon>
        <taxon>Ponerinae</taxon>
        <taxon>Ponerini</taxon>
        <taxon>Dinoponera</taxon>
    </lineage>
</organism>
<feature type="coiled-coil region" evidence="14">
    <location>
        <begin position="315"/>
        <end position="363"/>
    </location>
</feature>
<keyword evidence="5" id="KW-0963">Cytoplasm</keyword>
<evidence type="ECO:0000256" key="7">
    <source>
        <dbReference type="ARBA" id="ARBA00023054"/>
    </source>
</evidence>
<evidence type="ECO:0000256" key="5">
    <source>
        <dbReference type="ARBA" id="ARBA00022490"/>
    </source>
</evidence>
<keyword evidence="12" id="KW-0966">Cell projection</keyword>
<dbReference type="InterPro" id="IPR043597">
    <property type="entry name" value="TPH_dom"/>
</dbReference>
<comment type="subcellular location">
    <subcellularLocation>
        <location evidence="2">Cytoplasm</location>
        <location evidence="2">Cytoskeleton</location>
        <location evidence="2">Flagellum axoneme</location>
    </subcellularLocation>
    <subcellularLocation>
        <location evidence="1">Nucleus</location>
    </subcellularLocation>
</comment>
<dbReference type="GO" id="GO:0044782">
    <property type="term" value="P:cilium organization"/>
    <property type="evidence" value="ECO:0007669"/>
    <property type="project" value="TreeGrafter"/>
</dbReference>
<feature type="coiled-coil region" evidence="14">
    <location>
        <begin position="38"/>
        <end position="204"/>
    </location>
</feature>
<feature type="compositionally biased region" description="Basic and acidic residues" evidence="15">
    <location>
        <begin position="412"/>
        <end position="422"/>
    </location>
</feature>
<reference evidence="18" key="1">
    <citation type="submission" date="2025-08" db="UniProtKB">
        <authorList>
            <consortium name="RefSeq"/>
        </authorList>
    </citation>
    <scope>IDENTIFICATION</scope>
</reference>
<evidence type="ECO:0000256" key="3">
    <source>
        <dbReference type="ARBA" id="ARBA00009158"/>
    </source>
</evidence>
<evidence type="ECO:0000256" key="1">
    <source>
        <dbReference type="ARBA" id="ARBA00004123"/>
    </source>
</evidence>
<dbReference type="GO" id="GO:0005634">
    <property type="term" value="C:nucleus"/>
    <property type="evidence" value="ECO:0007669"/>
    <property type="project" value="UniProtKB-SubCell"/>
</dbReference>
<dbReference type="Pfam" id="PF13868">
    <property type="entry name" value="TPH"/>
    <property type="match status" value="1"/>
</dbReference>
<keyword evidence="17" id="KW-1185">Reference proteome</keyword>
<dbReference type="InterPro" id="IPR026504">
    <property type="entry name" value="MNS1"/>
</dbReference>
<dbReference type="Proteomes" id="UP000515204">
    <property type="component" value="Unplaced"/>
</dbReference>
<dbReference type="GO" id="GO:0031514">
    <property type="term" value="C:motile cilium"/>
    <property type="evidence" value="ECO:0007669"/>
    <property type="project" value="TreeGrafter"/>
</dbReference>
<evidence type="ECO:0000256" key="10">
    <source>
        <dbReference type="ARBA" id="ARBA00023242"/>
    </source>
</evidence>
<keyword evidence="11" id="KW-0469">Meiosis</keyword>
<dbReference type="KEGG" id="dqu:106751121"/>
<keyword evidence="7 14" id="KW-0175">Coiled coil</keyword>
<evidence type="ECO:0000256" key="2">
    <source>
        <dbReference type="ARBA" id="ARBA00004611"/>
    </source>
</evidence>